<accession>A0AA36HPC7</accession>
<dbReference type="Proteomes" id="UP001178507">
    <property type="component" value="Unassembled WGS sequence"/>
</dbReference>
<protein>
    <submittedName>
        <fullName evidence="3">Uncharacterized protein</fullName>
    </submittedName>
</protein>
<evidence type="ECO:0000256" key="1">
    <source>
        <dbReference type="SAM" id="Coils"/>
    </source>
</evidence>
<evidence type="ECO:0000313" key="3">
    <source>
        <dbReference type="EMBL" id="CAJ1372807.1"/>
    </source>
</evidence>
<evidence type="ECO:0000313" key="4">
    <source>
        <dbReference type="Proteomes" id="UP001178507"/>
    </source>
</evidence>
<keyword evidence="4" id="KW-1185">Reference proteome</keyword>
<feature type="region of interest" description="Disordered" evidence="2">
    <location>
        <begin position="1"/>
        <end position="27"/>
    </location>
</feature>
<reference evidence="3" key="1">
    <citation type="submission" date="2023-08" db="EMBL/GenBank/DDBJ databases">
        <authorList>
            <person name="Chen Y."/>
            <person name="Shah S."/>
            <person name="Dougan E. K."/>
            <person name="Thang M."/>
            <person name="Chan C."/>
        </authorList>
    </citation>
    <scope>NUCLEOTIDE SEQUENCE</scope>
</reference>
<proteinExistence type="predicted"/>
<feature type="coiled-coil region" evidence="1">
    <location>
        <begin position="244"/>
        <end position="271"/>
    </location>
</feature>
<evidence type="ECO:0000256" key="2">
    <source>
        <dbReference type="SAM" id="MobiDB-lite"/>
    </source>
</evidence>
<organism evidence="3 4">
    <name type="scientific">Effrenium voratum</name>
    <dbReference type="NCBI Taxonomy" id="2562239"/>
    <lineage>
        <taxon>Eukaryota</taxon>
        <taxon>Sar</taxon>
        <taxon>Alveolata</taxon>
        <taxon>Dinophyceae</taxon>
        <taxon>Suessiales</taxon>
        <taxon>Symbiodiniaceae</taxon>
        <taxon>Effrenium</taxon>
    </lineage>
</organism>
<comment type="caution">
    <text evidence="3">The sequence shown here is derived from an EMBL/GenBank/DDBJ whole genome shotgun (WGS) entry which is preliminary data.</text>
</comment>
<feature type="region of interest" description="Disordered" evidence="2">
    <location>
        <begin position="375"/>
        <end position="404"/>
    </location>
</feature>
<feature type="coiled-coil region" evidence="1">
    <location>
        <begin position="91"/>
        <end position="169"/>
    </location>
</feature>
<gene>
    <name evidence="3" type="ORF">EVOR1521_LOCUS2800</name>
</gene>
<feature type="coiled-coil region" evidence="1">
    <location>
        <begin position="311"/>
        <end position="363"/>
    </location>
</feature>
<keyword evidence="1" id="KW-0175">Coiled coil</keyword>
<sequence length="404" mass="46159">MSLSEPVVPDGLNGLSHGDILSTDPDDSNGLLETCESSWAELQAEVAQRQLHIRLHGKLRHFQARSQWQRQECTTFLQRLASVREASAEKAFETKRQNQELRSRLRGLREQKCGRGGVRELNAEAAQRQVEISAVNAQQARLAEELREANGLHRELQRELRDVRELRLRELEARPARAPSQFQAEPVIQEAQDDRDEDEALRTHLAEVGRCAAACGLQLGLEDPDEAEALLARHDRATVPFTSIQRQLQEMEMAHAQLELLEDELLDSSERDAQDELQAEQKELCKLQAEIMDAESRAERCQEKLLQGHAIERLRSELRTEQAVLLQEEQTAERRRDLFRSQVEEKRRELMKYQDMNGRLVDEINLSSGRCLAFSPSSTEQARARTPRSPAWPRPLRAEPQGSP</sequence>
<dbReference type="AlphaFoldDB" id="A0AA36HPC7"/>
<name>A0AA36HPC7_9DINO</name>
<dbReference type="EMBL" id="CAUJNA010000157">
    <property type="protein sequence ID" value="CAJ1372807.1"/>
    <property type="molecule type" value="Genomic_DNA"/>
</dbReference>